<reference evidence="1 2" key="1">
    <citation type="submission" date="2023-10" db="EMBL/GenBank/DDBJ databases">
        <title>Virgibacillus halophilus 5B73C genome.</title>
        <authorList>
            <person name="Miliotis G."/>
            <person name="Sengupta P."/>
            <person name="Hameed A."/>
            <person name="Chuvochina M."/>
            <person name="Mcdonagh F."/>
            <person name="Simpson A.C."/>
            <person name="Singh N.K."/>
            <person name="Rekha P.D."/>
            <person name="Raman K."/>
            <person name="Hugenholtz P."/>
            <person name="Venkateswaran K."/>
        </authorList>
    </citation>
    <scope>NUCLEOTIDE SEQUENCE [LARGE SCALE GENOMIC DNA]</scope>
    <source>
        <strain evidence="1 2">5B73C</strain>
    </source>
</reference>
<comment type="caution">
    <text evidence="1">The sequence shown here is derived from an EMBL/GenBank/DDBJ whole genome shotgun (WGS) entry which is preliminary data.</text>
</comment>
<evidence type="ECO:0000313" key="1">
    <source>
        <dbReference type="EMBL" id="MDY0395879.1"/>
    </source>
</evidence>
<gene>
    <name evidence="1" type="ORF">RWE15_17685</name>
</gene>
<evidence type="ECO:0000313" key="2">
    <source>
        <dbReference type="Proteomes" id="UP001281447"/>
    </source>
</evidence>
<keyword evidence="2" id="KW-1185">Reference proteome</keyword>
<organism evidence="1 2">
    <name type="scientific">Tigheibacillus halophilus</name>
    <dbReference type="NCBI Taxonomy" id="361280"/>
    <lineage>
        <taxon>Bacteria</taxon>
        <taxon>Bacillati</taxon>
        <taxon>Bacillota</taxon>
        <taxon>Bacilli</taxon>
        <taxon>Bacillales</taxon>
        <taxon>Bacillaceae</taxon>
        <taxon>Tigheibacillus</taxon>
    </lineage>
</organism>
<sequence>MTKKRRELARGKDKRDEGVFLKQMAVRMDMNKEHNLFVLFESVMFSKDPDLIAFMHKQHIHEIKWIAKRIEEVYTPANSQYTLDQATILLGMIHHLMHVWKIGTSEDISLHKLIQFALNRLQPMIADQIEKQEVFFPVNWLNVILESQTVTQLKDQLLDQLDTMCTLIADTDQGDAELTEYLRFLKEEILKEKPRAFLLESVMLSLSNKLEDGICQFELRKFSQAMWKFINAYK</sequence>
<dbReference type="EMBL" id="JAWDIP010000004">
    <property type="protein sequence ID" value="MDY0395879.1"/>
    <property type="molecule type" value="Genomic_DNA"/>
</dbReference>
<name>A0ABU5C962_9BACI</name>
<protein>
    <submittedName>
        <fullName evidence="1">Uncharacterized protein</fullName>
    </submittedName>
</protein>
<accession>A0ABU5C962</accession>
<dbReference type="Proteomes" id="UP001281447">
    <property type="component" value="Unassembled WGS sequence"/>
</dbReference>
<proteinExistence type="predicted"/>